<protein>
    <submittedName>
        <fullName evidence="9">EAL domain-containing protein</fullName>
    </submittedName>
</protein>
<dbReference type="CDD" id="cd01949">
    <property type="entry name" value="GGDEF"/>
    <property type="match status" value="1"/>
</dbReference>
<dbReference type="CDD" id="cd01948">
    <property type="entry name" value="EAL"/>
    <property type="match status" value="1"/>
</dbReference>
<dbReference type="InterPro" id="IPR003018">
    <property type="entry name" value="GAF"/>
</dbReference>
<sequence length="954" mass="104716">MSNDSEALWKVVGHEGCETEPINKPDAIQARGWLLAVDLAAGRVSHVSSNLNASISGILVSTTVLGSKFEDVARALQLPDAATQFEPIAGWRTEMPWLTSDPVVVTAHSTSDHYVLEIERDIPSVASDPTAMIATLLEAPSWQAFSEQTVKALGQMFGYARTMAYTFHPDHHGEVTAEYLNQSDLEPFLGLHYPASDIPRQARRLYVMQLVRVIEDVDEPTVHLLGSAPDCESSPALDLSFANRRAVSPVHLEYTRNMGVAATATVSIVQLERLTGMFVMHHTEPRSLSLSDRLALATVSHIASFVSAKMDEKSFGIRRARVTSLAEELRRNLTAGDNAIRCIEAMGDEVLTAVEADGVVARLNGEVFRLGDVPAQDMIDQRVRELNSAGTELVQTTDCLAADMPELAGSDICAGAIVARLPGTPEGYVAWFRRPFLDTVRWGGELTALVRKDQFGRLHPRGSFDEFVENVTDRSRMWSDHDRTVAESLYRALQSGLTEWAYRQLAVLATIDPLTGLGNRRSLSQAIDGATPSRSALRRSALLYLDLDRFKQINDAFGHHMGDLVLQATADRLERETFHLVGRFGAVFRLGGDEFVVLLCDAAPGMVSALADGILAAFRDPVIVDGSMNVVNVSIGAVADADADGIDSNEMLRRGDLAMYSAKRAGGSRVTFYQDDFSHAAVRRSTLEQQLYQAIEHDELISVFQPIVSLRTGQIVGAEALARWRPPVGGILLPAEFILLAEETGQIRQVDQRITERAVVECRGLLRDPSREFHLAINASAKTVDAEYVGYLAELIAHYAFPPERLTVELTESAMVHESGRLRQTLSDIRSLGVKVAIDDFGTGYSSLAHLQNLPVDMVKLDRTFVERLRGDEGANVVARWAIQLVSELGMRMIAEGVETRTEEEALVSLGYDWVQGNRYGAPKLAPPRTSDLESASKNSTTVTRERMTGFEPV</sequence>
<evidence type="ECO:0000259" key="7">
    <source>
        <dbReference type="PROSITE" id="PS50883"/>
    </source>
</evidence>
<evidence type="ECO:0000259" key="6">
    <source>
        <dbReference type="PROSITE" id="PS50046"/>
    </source>
</evidence>
<dbReference type="Gene3D" id="3.30.450.270">
    <property type="match status" value="1"/>
</dbReference>
<dbReference type="SUPFAM" id="SSF55785">
    <property type="entry name" value="PYP-like sensor domain (PAS domain)"/>
    <property type="match status" value="1"/>
</dbReference>
<dbReference type="OrthoDB" id="23692at2"/>
<dbReference type="InterPro" id="IPR043150">
    <property type="entry name" value="Phytochrome_PHY_sf"/>
</dbReference>
<dbReference type="Gene3D" id="3.30.450.20">
    <property type="entry name" value="PAS domain"/>
    <property type="match status" value="1"/>
</dbReference>
<dbReference type="PROSITE" id="PS50887">
    <property type="entry name" value="GGDEF"/>
    <property type="match status" value="1"/>
</dbReference>
<dbReference type="SMART" id="SM00267">
    <property type="entry name" value="GGDEF"/>
    <property type="match status" value="1"/>
</dbReference>
<dbReference type="InterPro" id="IPR001294">
    <property type="entry name" value="Phytochrome"/>
</dbReference>
<dbReference type="PANTHER" id="PTHR33121:SF70">
    <property type="entry name" value="SIGNALING PROTEIN YKOW"/>
    <property type="match status" value="1"/>
</dbReference>
<dbReference type="SMART" id="SM00052">
    <property type="entry name" value="EAL"/>
    <property type="match status" value="1"/>
</dbReference>
<dbReference type="NCBIfam" id="TIGR00254">
    <property type="entry name" value="GGDEF"/>
    <property type="match status" value="1"/>
</dbReference>
<dbReference type="Pfam" id="PF08446">
    <property type="entry name" value="PAS_2"/>
    <property type="match status" value="1"/>
</dbReference>
<dbReference type="Pfam" id="PF00563">
    <property type="entry name" value="EAL"/>
    <property type="match status" value="1"/>
</dbReference>
<dbReference type="Gene3D" id="3.20.20.450">
    <property type="entry name" value="EAL domain"/>
    <property type="match status" value="1"/>
</dbReference>
<dbReference type="EMBL" id="RCZG01000009">
    <property type="protein sequence ID" value="TPG32184.1"/>
    <property type="molecule type" value="Genomic_DNA"/>
</dbReference>
<dbReference type="GO" id="GO:0071111">
    <property type="term" value="F:cyclic-guanylate-specific phosphodiesterase activity"/>
    <property type="evidence" value="ECO:0007669"/>
    <property type="project" value="InterPro"/>
</dbReference>
<feature type="compositionally biased region" description="Basic and acidic residues" evidence="5">
    <location>
        <begin position="944"/>
        <end position="954"/>
    </location>
</feature>
<dbReference type="SUPFAM" id="SSF141868">
    <property type="entry name" value="EAL domain-like"/>
    <property type="match status" value="1"/>
</dbReference>
<dbReference type="Pfam" id="PF00990">
    <property type="entry name" value="GGDEF"/>
    <property type="match status" value="1"/>
</dbReference>
<dbReference type="SUPFAM" id="SSF55781">
    <property type="entry name" value="GAF domain-like"/>
    <property type="match status" value="2"/>
</dbReference>
<dbReference type="RefSeq" id="WP_140694869.1">
    <property type="nucleotide sequence ID" value="NZ_RCZG01000009.1"/>
</dbReference>
<dbReference type="InterPro" id="IPR029016">
    <property type="entry name" value="GAF-like_dom_sf"/>
</dbReference>
<dbReference type="Gene3D" id="3.30.70.270">
    <property type="match status" value="1"/>
</dbReference>
<dbReference type="Pfam" id="PF01590">
    <property type="entry name" value="GAF"/>
    <property type="match status" value="1"/>
</dbReference>
<dbReference type="GO" id="GO:0009881">
    <property type="term" value="F:photoreceptor activity"/>
    <property type="evidence" value="ECO:0007669"/>
    <property type="project" value="UniProtKB-KW"/>
</dbReference>
<organism evidence="9 10">
    <name type="scientific">Mycolicibacterium hodleri</name>
    <dbReference type="NCBI Taxonomy" id="49897"/>
    <lineage>
        <taxon>Bacteria</taxon>
        <taxon>Bacillati</taxon>
        <taxon>Actinomycetota</taxon>
        <taxon>Actinomycetes</taxon>
        <taxon>Mycobacteriales</taxon>
        <taxon>Mycobacteriaceae</taxon>
        <taxon>Mycolicibacterium</taxon>
    </lineage>
</organism>
<dbReference type="GO" id="GO:0006355">
    <property type="term" value="P:regulation of DNA-templated transcription"/>
    <property type="evidence" value="ECO:0007669"/>
    <property type="project" value="InterPro"/>
</dbReference>
<dbReference type="InterPro" id="IPR001633">
    <property type="entry name" value="EAL_dom"/>
</dbReference>
<gene>
    <name evidence="9" type="ORF">EAH80_20365</name>
</gene>
<dbReference type="PRINTS" id="PR01033">
    <property type="entry name" value="PHYTOCHROME"/>
</dbReference>
<evidence type="ECO:0000313" key="10">
    <source>
        <dbReference type="Proteomes" id="UP000320095"/>
    </source>
</evidence>
<feature type="domain" description="Phytochrome chromophore attachment site" evidence="6">
    <location>
        <begin position="141"/>
        <end position="286"/>
    </location>
</feature>
<feature type="domain" description="GGDEF" evidence="8">
    <location>
        <begin position="538"/>
        <end position="675"/>
    </location>
</feature>
<dbReference type="InterPro" id="IPR013654">
    <property type="entry name" value="PAS_2"/>
</dbReference>
<evidence type="ECO:0000256" key="5">
    <source>
        <dbReference type="SAM" id="MobiDB-lite"/>
    </source>
</evidence>
<dbReference type="InterPro" id="IPR035965">
    <property type="entry name" value="PAS-like_dom_sf"/>
</dbReference>
<dbReference type="Gene3D" id="3.30.450.40">
    <property type="match status" value="1"/>
</dbReference>
<dbReference type="PROSITE" id="PS50046">
    <property type="entry name" value="PHYTOCHROME_2"/>
    <property type="match status" value="1"/>
</dbReference>
<dbReference type="InterPro" id="IPR013515">
    <property type="entry name" value="Phytochrome_cen-reg"/>
</dbReference>
<dbReference type="InterPro" id="IPR035919">
    <property type="entry name" value="EAL_sf"/>
</dbReference>
<dbReference type="AlphaFoldDB" id="A0A502E4D1"/>
<dbReference type="InterPro" id="IPR016132">
    <property type="entry name" value="Phyto_chromo_attachment"/>
</dbReference>
<evidence type="ECO:0000313" key="9">
    <source>
        <dbReference type="EMBL" id="TPG32184.1"/>
    </source>
</evidence>
<accession>A0A502E4D1</accession>
<dbReference type="InterPro" id="IPR050706">
    <property type="entry name" value="Cyclic-di-GMP_PDE-like"/>
</dbReference>
<dbReference type="Proteomes" id="UP000320095">
    <property type="component" value="Unassembled WGS sequence"/>
</dbReference>
<dbReference type="InterPro" id="IPR000160">
    <property type="entry name" value="GGDEF_dom"/>
</dbReference>
<evidence type="ECO:0000259" key="8">
    <source>
        <dbReference type="PROSITE" id="PS50887"/>
    </source>
</evidence>
<comment type="caution">
    <text evidence="9">The sequence shown here is derived from an EMBL/GenBank/DDBJ whole genome shotgun (WGS) entry which is preliminary data.</text>
</comment>
<dbReference type="SUPFAM" id="SSF55073">
    <property type="entry name" value="Nucleotide cyclase"/>
    <property type="match status" value="1"/>
</dbReference>
<reference evidence="9 10" key="1">
    <citation type="journal article" date="2019" name="Environ. Microbiol.">
        <title>Species interactions and distinct microbial communities in high Arctic permafrost affected cryosols are associated with the CH4 and CO2 gas fluxes.</title>
        <authorList>
            <person name="Altshuler I."/>
            <person name="Hamel J."/>
            <person name="Turney S."/>
            <person name="Magnuson E."/>
            <person name="Levesque R."/>
            <person name="Greer C."/>
            <person name="Whyte L.G."/>
        </authorList>
    </citation>
    <scope>NUCLEOTIDE SEQUENCE [LARGE SCALE GENOMIC DNA]</scope>
    <source>
        <strain evidence="9 10">S5.20</strain>
    </source>
</reference>
<proteinExistence type="predicted"/>
<evidence type="ECO:0000256" key="1">
    <source>
        <dbReference type="ARBA" id="ARBA00022543"/>
    </source>
</evidence>
<name>A0A502E4D1_9MYCO</name>
<feature type="compositionally biased region" description="Polar residues" evidence="5">
    <location>
        <begin position="933"/>
        <end position="943"/>
    </location>
</feature>
<feature type="domain" description="EAL" evidence="7">
    <location>
        <begin position="684"/>
        <end position="937"/>
    </location>
</feature>
<dbReference type="Pfam" id="PF00360">
    <property type="entry name" value="PHY"/>
    <property type="match status" value="1"/>
</dbReference>
<keyword evidence="2" id="KW-0716">Sensory transduction</keyword>
<dbReference type="InterPro" id="IPR043128">
    <property type="entry name" value="Rev_trsase/Diguanyl_cyclase"/>
</dbReference>
<keyword evidence="1" id="KW-0600">Photoreceptor protein</keyword>
<feature type="region of interest" description="Disordered" evidence="5">
    <location>
        <begin position="923"/>
        <end position="954"/>
    </location>
</feature>
<evidence type="ECO:0000256" key="3">
    <source>
        <dbReference type="ARBA" id="ARBA00022991"/>
    </source>
</evidence>
<keyword evidence="3" id="KW-0157">Chromophore</keyword>
<dbReference type="GO" id="GO:0009584">
    <property type="term" value="P:detection of visible light"/>
    <property type="evidence" value="ECO:0007669"/>
    <property type="project" value="InterPro"/>
</dbReference>
<keyword evidence="10" id="KW-1185">Reference proteome</keyword>
<keyword evidence="4" id="KW-0675">Receptor</keyword>
<evidence type="ECO:0000256" key="4">
    <source>
        <dbReference type="ARBA" id="ARBA00023170"/>
    </source>
</evidence>
<dbReference type="PROSITE" id="PS50883">
    <property type="entry name" value="EAL"/>
    <property type="match status" value="1"/>
</dbReference>
<dbReference type="InterPro" id="IPR029787">
    <property type="entry name" value="Nucleotide_cyclase"/>
</dbReference>
<evidence type="ECO:0000256" key="2">
    <source>
        <dbReference type="ARBA" id="ARBA00022606"/>
    </source>
</evidence>
<dbReference type="PANTHER" id="PTHR33121">
    <property type="entry name" value="CYCLIC DI-GMP PHOSPHODIESTERASE PDEF"/>
    <property type="match status" value="1"/>
</dbReference>